<dbReference type="EMBL" id="SMKU01000002">
    <property type="protein sequence ID" value="TDD97657.1"/>
    <property type="molecule type" value="Genomic_DNA"/>
</dbReference>
<dbReference type="InterPro" id="IPR003615">
    <property type="entry name" value="HNH_nuc"/>
</dbReference>
<keyword evidence="2" id="KW-0255">Endonuclease</keyword>
<keyword evidence="2" id="KW-0540">Nuclease</keyword>
<protein>
    <submittedName>
        <fullName evidence="2">HNH endonuclease</fullName>
    </submittedName>
</protein>
<feature type="domain" description="HNH nuclease" evidence="1">
    <location>
        <begin position="59"/>
        <end position="106"/>
    </location>
</feature>
<keyword evidence="3" id="KW-1185">Reference proteome</keyword>
<accession>A0A4V2YZK8</accession>
<dbReference type="SUPFAM" id="SSF54060">
    <property type="entry name" value="His-Me finger endonucleases"/>
    <property type="match status" value="1"/>
</dbReference>
<gene>
    <name evidence="2" type="ORF">E1298_01080</name>
</gene>
<dbReference type="Proteomes" id="UP000294513">
    <property type="component" value="Unassembled WGS sequence"/>
</dbReference>
<keyword evidence="2" id="KW-0378">Hydrolase</keyword>
<dbReference type="Pfam" id="PF13392">
    <property type="entry name" value="HNH_3"/>
    <property type="match status" value="1"/>
</dbReference>
<evidence type="ECO:0000313" key="2">
    <source>
        <dbReference type="EMBL" id="TDD97657.1"/>
    </source>
</evidence>
<evidence type="ECO:0000313" key="3">
    <source>
        <dbReference type="Proteomes" id="UP000294513"/>
    </source>
</evidence>
<sequence>MTRGPDLRQRKKRADSGRVSWPLFFSHIALPDENNCMEWVGPAGEATLGFKYGRHGARTAHRMAYEYWHGPIPHGLVIDHVYAWGCRSTLCCAPDHLEAVTQAENVARGHKGALFTHCQSGHEMTSANTYVRKDGRGRQCRRCKADRERIRQRALKEAG</sequence>
<name>A0A4V2YZK8_9ACTN</name>
<dbReference type="InterPro" id="IPR044925">
    <property type="entry name" value="His-Me_finger_sf"/>
</dbReference>
<proteinExistence type="predicted"/>
<comment type="caution">
    <text evidence="2">The sequence shown here is derived from an EMBL/GenBank/DDBJ whole genome shotgun (WGS) entry which is preliminary data.</text>
</comment>
<dbReference type="RefSeq" id="WP_131888819.1">
    <property type="nucleotide sequence ID" value="NZ_SMKU01000002.1"/>
</dbReference>
<dbReference type="OrthoDB" id="3732358at2"/>
<evidence type="ECO:0000259" key="1">
    <source>
        <dbReference type="Pfam" id="PF13392"/>
    </source>
</evidence>
<dbReference type="AlphaFoldDB" id="A0A4V2YZK8"/>
<dbReference type="GO" id="GO:0004519">
    <property type="term" value="F:endonuclease activity"/>
    <property type="evidence" value="ECO:0007669"/>
    <property type="project" value="UniProtKB-KW"/>
</dbReference>
<organism evidence="2 3">
    <name type="scientific">Actinomadura rubrisoli</name>
    <dbReference type="NCBI Taxonomy" id="2530368"/>
    <lineage>
        <taxon>Bacteria</taxon>
        <taxon>Bacillati</taxon>
        <taxon>Actinomycetota</taxon>
        <taxon>Actinomycetes</taxon>
        <taxon>Streptosporangiales</taxon>
        <taxon>Thermomonosporaceae</taxon>
        <taxon>Actinomadura</taxon>
    </lineage>
</organism>
<reference evidence="2 3" key="1">
    <citation type="submission" date="2019-03" db="EMBL/GenBank/DDBJ databases">
        <title>Draft genome sequences of novel Actinobacteria.</title>
        <authorList>
            <person name="Sahin N."/>
            <person name="Ay H."/>
            <person name="Saygin H."/>
        </authorList>
    </citation>
    <scope>NUCLEOTIDE SEQUENCE [LARGE SCALE GENOMIC DNA]</scope>
    <source>
        <strain evidence="2 3">H3C3</strain>
    </source>
</reference>